<dbReference type="Pfam" id="PF00528">
    <property type="entry name" value="BPD_transp_1"/>
    <property type="match status" value="1"/>
</dbReference>
<feature type="transmembrane region" description="Helical" evidence="7">
    <location>
        <begin position="17"/>
        <end position="35"/>
    </location>
</feature>
<dbReference type="Proteomes" id="UP001500192">
    <property type="component" value="Unassembled WGS sequence"/>
</dbReference>
<feature type="transmembrane region" description="Helical" evidence="7">
    <location>
        <begin position="283"/>
        <end position="306"/>
    </location>
</feature>
<protein>
    <submittedName>
        <fullName evidence="9">ABC transporter permease</fullName>
    </submittedName>
</protein>
<evidence type="ECO:0000256" key="1">
    <source>
        <dbReference type="ARBA" id="ARBA00004651"/>
    </source>
</evidence>
<dbReference type="InterPro" id="IPR045621">
    <property type="entry name" value="BPD_transp_1_N"/>
</dbReference>
<keyword evidence="4 7" id="KW-0812">Transmembrane</keyword>
<accession>A0ABP8VGS2</accession>
<dbReference type="PANTHER" id="PTHR43163">
    <property type="entry name" value="DIPEPTIDE TRANSPORT SYSTEM PERMEASE PROTEIN DPPB-RELATED"/>
    <property type="match status" value="1"/>
</dbReference>
<comment type="subcellular location">
    <subcellularLocation>
        <location evidence="1 7">Cell membrane</location>
        <topology evidence="1 7">Multi-pass membrane protein</topology>
    </subcellularLocation>
</comment>
<dbReference type="InterPro" id="IPR035906">
    <property type="entry name" value="MetI-like_sf"/>
</dbReference>
<comment type="caution">
    <text evidence="9">The sequence shown here is derived from an EMBL/GenBank/DDBJ whole genome shotgun (WGS) entry which is preliminary data.</text>
</comment>
<keyword evidence="6 7" id="KW-0472">Membrane</keyword>
<keyword evidence="5 7" id="KW-1133">Transmembrane helix</keyword>
<sequence>MGVGLVTGYLLRRAGQALVVLWAAFTLSFVLLYLLPGDAVLAKLGGGEAAATVTGAQLAQARAEYGLDDPWPVQYGKRLLSALHGDFGRSIATGDSATHMVVAALPPTLAVAGLGLVLAVVLGGGAALAGTYTRARWLGTLLLSLPPLGISLPVFWVGLVLVQIFSFQLRLLPALGNQGFASVILPALTISLPTGAVIGQVLAKSLRTQLAEPYVETVRAKGASRSRVHFGHALRNAAMPVLTMVGVVAGQLLAGSVVTETVFSRDGVGRITTSAVTGQDIPVVQAVIVLAAFFFVVVNLAVDLLYPLLDPRVRRDPVARAGKELVHG</sequence>
<name>A0ABP8VGS2_9PSEU</name>
<evidence type="ECO:0000313" key="9">
    <source>
        <dbReference type="EMBL" id="GAA4662752.1"/>
    </source>
</evidence>
<keyword evidence="2 7" id="KW-0813">Transport</keyword>
<evidence type="ECO:0000256" key="6">
    <source>
        <dbReference type="ARBA" id="ARBA00023136"/>
    </source>
</evidence>
<evidence type="ECO:0000256" key="5">
    <source>
        <dbReference type="ARBA" id="ARBA00022989"/>
    </source>
</evidence>
<evidence type="ECO:0000256" key="2">
    <source>
        <dbReference type="ARBA" id="ARBA00022448"/>
    </source>
</evidence>
<dbReference type="Gene3D" id="1.10.3720.10">
    <property type="entry name" value="MetI-like"/>
    <property type="match status" value="1"/>
</dbReference>
<evidence type="ECO:0000256" key="3">
    <source>
        <dbReference type="ARBA" id="ARBA00022475"/>
    </source>
</evidence>
<feature type="transmembrane region" description="Helical" evidence="7">
    <location>
        <begin position="179"/>
        <end position="203"/>
    </location>
</feature>
<proteinExistence type="inferred from homology"/>
<dbReference type="PANTHER" id="PTHR43163:SF6">
    <property type="entry name" value="DIPEPTIDE TRANSPORT SYSTEM PERMEASE PROTEIN DPPB-RELATED"/>
    <property type="match status" value="1"/>
</dbReference>
<evidence type="ECO:0000259" key="8">
    <source>
        <dbReference type="PROSITE" id="PS50928"/>
    </source>
</evidence>
<keyword evidence="10" id="KW-1185">Reference proteome</keyword>
<dbReference type="PROSITE" id="PS50928">
    <property type="entry name" value="ABC_TM1"/>
    <property type="match status" value="1"/>
</dbReference>
<keyword evidence="3" id="KW-1003">Cell membrane</keyword>
<feature type="transmembrane region" description="Helical" evidence="7">
    <location>
        <begin position="141"/>
        <end position="167"/>
    </location>
</feature>
<dbReference type="EMBL" id="BAABIB010000127">
    <property type="protein sequence ID" value="GAA4662752.1"/>
    <property type="molecule type" value="Genomic_DNA"/>
</dbReference>
<evidence type="ECO:0000256" key="4">
    <source>
        <dbReference type="ARBA" id="ARBA00022692"/>
    </source>
</evidence>
<gene>
    <name evidence="9" type="ORF">GCM10023214_64120</name>
</gene>
<dbReference type="Pfam" id="PF19300">
    <property type="entry name" value="BPD_transp_1_N"/>
    <property type="match status" value="1"/>
</dbReference>
<feature type="domain" description="ABC transmembrane type-1" evidence="8">
    <location>
        <begin position="105"/>
        <end position="306"/>
    </location>
</feature>
<dbReference type="CDD" id="cd06261">
    <property type="entry name" value="TM_PBP2"/>
    <property type="match status" value="1"/>
</dbReference>
<evidence type="ECO:0000256" key="7">
    <source>
        <dbReference type="RuleBase" id="RU363032"/>
    </source>
</evidence>
<comment type="similarity">
    <text evidence="7">Belongs to the binding-protein-dependent transport system permease family.</text>
</comment>
<feature type="transmembrane region" description="Helical" evidence="7">
    <location>
        <begin position="241"/>
        <end position="263"/>
    </location>
</feature>
<feature type="transmembrane region" description="Helical" evidence="7">
    <location>
        <begin position="109"/>
        <end position="129"/>
    </location>
</feature>
<organism evidence="9 10">
    <name type="scientific">Amycolatopsis dongchuanensis</name>
    <dbReference type="NCBI Taxonomy" id="1070866"/>
    <lineage>
        <taxon>Bacteria</taxon>
        <taxon>Bacillati</taxon>
        <taxon>Actinomycetota</taxon>
        <taxon>Actinomycetes</taxon>
        <taxon>Pseudonocardiales</taxon>
        <taxon>Pseudonocardiaceae</taxon>
        <taxon>Amycolatopsis</taxon>
    </lineage>
</organism>
<dbReference type="InterPro" id="IPR000515">
    <property type="entry name" value="MetI-like"/>
</dbReference>
<dbReference type="SUPFAM" id="SSF161098">
    <property type="entry name" value="MetI-like"/>
    <property type="match status" value="1"/>
</dbReference>
<evidence type="ECO:0000313" key="10">
    <source>
        <dbReference type="Proteomes" id="UP001500192"/>
    </source>
</evidence>
<reference evidence="10" key="1">
    <citation type="journal article" date="2019" name="Int. J. Syst. Evol. Microbiol.">
        <title>The Global Catalogue of Microorganisms (GCM) 10K type strain sequencing project: providing services to taxonomists for standard genome sequencing and annotation.</title>
        <authorList>
            <consortium name="The Broad Institute Genomics Platform"/>
            <consortium name="The Broad Institute Genome Sequencing Center for Infectious Disease"/>
            <person name="Wu L."/>
            <person name="Ma J."/>
        </authorList>
    </citation>
    <scope>NUCLEOTIDE SEQUENCE [LARGE SCALE GENOMIC DNA]</scope>
    <source>
        <strain evidence="10">JCM 18054</strain>
    </source>
</reference>